<evidence type="ECO:0000313" key="1">
    <source>
        <dbReference type="EMBL" id="SKC81737.1"/>
    </source>
</evidence>
<evidence type="ECO:0000313" key="2">
    <source>
        <dbReference type="Proteomes" id="UP000189777"/>
    </source>
</evidence>
<name>A0A1T5M0J2_9MICO</name>
<dbReference type="AlphaFoldDB" id="A0A1T5M0J2"/>
<sequence>MSLLHTALSARRAARRAELEAWPEGAELTPDDVLVDRTSLARLAEHYATPRVYVPVGADVTRVDRFWGDAPVRCVVLARVEDSVPRLAEEARQAWLDADLDRCTALVERARLVGRASQEPPRRFTVHPAPGRGGPAAWLPRDLRRGDVLAIPCTGLVQPSDVQR</sequence>
<proteinExistence type="predicted"/>
<dbReference type="Proteomes" id="UP000189777">
    <property type="component" value="Unassembled WGS sequence"/>
</dbReference>
<protein>
    <submittedName>
        <fullName evidence="1">Uncharacterized protein</fullName>
    </submittedName>
</protein>
<dbReference type="OrthoDB" id="5109626at2"/>
<gene>
    <name evidence="1" type="ORF">SAMN04324258_4289</name>
</gene>
<dbReference type="EMBL" id="FUZQ01000008">
    <property type="protein sequence ID" value="SKC81737.1"/>
    <property type="molecule type" value="Genomic_DNA"/>
</dbReference>
<organism evidence="1 2">
    <name type="scientific">Krasilnikoviella flava</name>
    <dbReference type="NCBI Taxonomy" id="526729"/>
    <lineage>
        <taxon>Bacteria</taxon>
        <taxon>Bacillati</taxon>
        <taxon>Actinomycetota</taxon>
        <taxon>Actinomycetes</taxon>
        <taxon>Micrococcales</taxon>
        <taxon>Promicromonosporaceae</taxon>
        <taxon>Krasilnikoviella</taxon>
    </lineage>
</organism>
<dbReference type="STRING" id="526729.SAMN04324258_4289"/>
<reference evidence="1 2" key="1">
    <citation type="submission" date="2017-02" db="EMBL/GenBank/DDBJ databases">
        <authorList>
            <person name="Peterson S.W."/>
        </authorList>
    </citation>
    <scope>NUCLEOTIDE SEQUENCE [LARGE SCALE GENOMIC DNA]</scope>
    <source>
        <strain evidence="1 2">DSM 21481</strain>
    </source>
</reference>
<accession>A0A1T5M0J2</accession>
<keyword evidence="2" id="KW-1185">Reference proteome</keyword>
<dbReference type="RefSeq" id="WP_079576611.1">
    <property type="nucleotide sequence ID" value="NZ_FUZQ01000008.1"/>
</dbReference>